<name>A0A318JDI0_9NEIS</name>
<sequence length="264" mass="30062">MNGLAAYLLTGSVIHQRLRPVHHRFRYPVFALRFRLSALESIGKGWLGMWLGVDRWRPLTLKRRDHGACDGSPLLPWIRQHLAAAGLPCDGEVWLQCFPRLFGYAFNPVSFWYCHNAAGELIALLAEVNNTFGERHGYLLANPDGSPIRNGSTLRCRKQLHVSPFCQVAGHYRFRLAECAGRMLMRIDYHDDVGELINTSISGQLQPLTVPALARAVLRQPLLTLGVIWRIHWQAWQLWRKKLPVYRKPLAPSHSLSHGQEPQA</sequence>
<organism evidence="1 2">
    <name type="scientific">Aquitalea magnusonii</name>
    <dbReference type="NCBI Taxonomy" id="332411"/>
    <lineage>
        <taxon>Bacteria</taxon>
        <taxon>Pseudomonadati</taxon>
        <taxon>Pseudomonadota</taxon>
        <taxon>Betaproteobacteria</taxon>
        <taxon>Neisseriales</taxon>
        <taxon>Chromobacteriaceae</taxon>
        <taxon>Aquitalea</taxon>
    </lineage>
</organism>
<dbReference type="OrthoDB" id="9778801at2"/>
<reference evidence="1 2" key="1">
    <citation type="submission" date="2018-05" db="EMBL/GenBank/DDBJ databases">
        <title>Genomic Encyclopedia of Type Strains, Phase IV (KMG-IV): sequencing the most valuable type-strain genomes for metagenomic binning, comparative biology and taxonomic classification.</title>
        <authorList>
            <person name="Goeker M."/>
        </authorList>
    </citation>
    <scope>NUCLEOTIDE SEQUENCE [LARGE SCALE GENOMIC DNA]</scope>
    <source>
        <strain evidence="1 2">DSM 25134</strain>
    </source>
</reference>
<dbReference type="EMBL" id="QJKC01000022">
    <property type="protein sequence ID" value="PXX41798.1"/>
    <property type="molecule type" value="Genomic_DNA"/>
</dbReference>
<dbReference type="RefSeq" id="WP_059287451.1">
    <property type="nucleotide sequence ID" value="NZ_LNQU01000226.1"/>
</dbReference>
<evidence type="ECO:0000313" key="2">
    <source>
        <dbReference type="Proteomes" id="UP000248395"/>
    </source>
</evidence>
<gene>
    <name evidence="1" type="ORF">DFR38_12220</name>
</gene>
<dbReference type="AlphaFoldDB" id="A0A318JDI0"/>
<dbReference type="PANTHER" id="PTHR33973">
    <property type="entry name" value="OS07G0153300 PROTEIN"/>
    <property type="match status" value="1"/>
</dbReference>
<accession>A0A318JDI0</accession>
<dbReference type="PANTHER" id="PTHR33973:SF4">
    <property type="entry name" value="OS07G0153300 PROTEIN"/>
    <property type="match status" value="1"/>
</dbReference>
<dbReference type="Proteomes" id="UP000248395">
    <property type="component" value="Unassembled WGS sequence"/>
</dbReference>
<dbReference type="InterPro" id="IPR010775">
    <property type="entry name" value="DUF1365"/>
</dbReference>
<protein>
    <recommendedName>
        <fullName evidence="3">Cyclopropane fatty acid synthase</fullName>
    </recommendedName>
</protein>
<dbReference type="Pfam" id="PF07103">
    <property type="entry name" value="DUF1365"/>
    <property type="match status" value="1"/>
</dbReference>
<comment type="caution">
    <text evidence="1">The sequence shown here is derived from an EMBL/GenBank/DDBJ whole genome shotgun (WGS) entry which is preliminary data.</text>
</comment>
<keyword evidence="2" id="KW-1185">Reference proteome</keyword>
<proteinExistence type="predicted"/>
<evidence type="ECO:0000313" key="1">
    <source>
        <dbReference type="EMBL" id="PXX41798.1"/>
    </source>
</evidence>
<evidence type="ECO:0008006" key="3">
    <source>
        <dbReference type="Google" id="ProtNLM"/>
    </source>
</evidence>